<accession>A0AAJ0BXR1</accession>
<evidence type="ECO:0000313" key="2">
    <source>
        <dbReference type="Proteomes" id="UP001244011"/>
    </source>
</evidence>
<keyword evidence="2" id="KW-1185">Reference proteome</keyword>
<comment type="caution">
    <text evidence="1">The sequence shown here is derived from an EMBL/GenBank/DDBJ whole genome shotgun (WGS) entry which is preliminary data.</text>
</comment>
<name>A0AAJ0BXR1_9PEZI</name>
<dbReference type="Proteomes" id="UP001244011">
    <property type="component" value="Unassembled WGS sequence"/>
</dbReference>
<dbReference type="AlphaFoldDB" id="A0AAJ0BXR1"/>
<gene>
    <name evidence="1" type="ORF">QBC33DRAFT_559752</name>
</gene>
<protein>
    <submittedName>
        <fullName evidence="1">Uncharacterized protein</fullName>
    </submittedName>
</protein>
<dbReference type="EMBL" id="MU839011">
    <property type="protein sequence ID" value="KAK1766430.1"/>
    <property type="molecule type" value="Genomic_DNA"/>
</dbReference>
<evidence type="ECO:0000313" key="1">
    <source>
        <dbReference type="EMBL" id="KAK1766430.1"/>
    </source>
</evidence>
<organism evidence="1 2">
    <name type="scientific">Phialemonium atrogriseum</name>
    <dbReference type="NCBI Taxonomy" id="1093897"/>
    <lineage>
        <taxon>Eukaryota</taxon>
        <taxon>Fungi</taxon>
        <taxon>Dikarya</taxon>
        <taxon>Ascomycota</taxon>
        <taxon>Pezizomycotina</taxon>
        <taxon>Sordariomycetes</taxon>
        <taxon>Sordariomycetidae</taxon>
        <taxon>Cephalothecales</taxon>
        <taxon>Cephalothecaceae</taxon>
        <taxon>Phialemonium</taxon>
    </lineage>
</organism>
<dbReference type="GeneID" id="85313185"/>
<reference evidence="1" key="1">
    <citation type="submission" date="2023-06" db="EMBL/GenBank/DDBJ databases">
        <title>Genome-scale phylogeny and comparative genomics of the fungal order Sordariales.</title>
        <authorList>
            <consortium name="Lawrence Berkeley National Laboratory"/>
            <person name="Hensen N."/>
            <person name="Bonometti L."/>
            <person name="Westerberg I."/>
            <person name="Brannstrom I.O."/>
            <person name="Guillou S."/>
            <person name="Cros-Aarteil S."/>
            <person name="Calhoun S."/>
            <person name="Haridas S."/>
            <person name="Kuo A."/>
            <person name="Mondo S."/>
            <person name="Pangilinan J."/>
            <person name="Riley R."/>
            <person name="Labutti K."/>
            <person name="Andreopoulos B."/>
            <person name="Lipzen A."/>
            <person name="Chen C."/>
            <person name="Yanf M."/>
            <person name="Daum C."/>
            <person name="Ng V."/>
            <person name="Clum A."/>
            <person name="Steindorff A."/>
            <person name="Ohm R."/>
            <person name="Martin F."/>
            <person name="Silar P."/>
            <person name="Natvig D."/>
            <person name="Lalanne C."/>
            <person name="Gautier V."/>
            <person name="Ament-Velasquez S.L."/>
            <person name="Kruys A."/>
            <person name="Hutchinson M.I."/>
            <person name="Powell A.J."/>
            <person name="Barry K."/>
            <person name="Miller A.N."/>
            <person name="Grigoriev I.V."/>
            <person name="Debuchy R."/>
            <person name="Gladieux P."/>
            <person name="Thoren M.H."/>
            <person name="Johannesson H."/>
        </authorList>
    </citation>
    <scope>NUCLEOTIDE SEQUENCE</scope>
    <source>
        <strain evidence="1">8032-3</strain>
    </source>
</reference>
<dbReference type="PROSITE" id="PS51257">
    <property type="entry name" value="PROKAR_LIPOPROTEIN"/>
    <property type="match status" value="1"/>
</dbReference>
<proteinExistence type="predicted"/>
<dbReference type="RefSeq" id="XP_060282643.1">
    <property type="nucleotide sequence ID" value="XM_060429998.1"/>
</dbReference>
<sequence length="68" mass="6931">MPTVLNRIAVLAAAPSTVGCGSHPVSFSGPAVVTAARLVISLGLDLDLDLDLDFDTAFLSMSSSAARQ</sequence>